<comment type="caution">
    <text evidence="2">The sequence shown here is derived from an EMBL/GenBank/DDBJ whole genome shotgun (WGS) entry which is preliminary data.</text>
</comment>
<proteinExistence type="predicted"/>
<gene>
    <name evidence="2" type="ORF">J2S05_000826</name>
</gene>
<dbReference type="PROSITE" id="PS51257">
    <property type="entry name" value="PROKAR_LIPOPROTEIN"/>
    <property type="match status" value="1"/>
</dbReference>
<sequence>MVKEAMFKLLLLFSLCLLTSCTTTDKDDQIVPELEQPESHDIIQQVQTNIRDINNFTLTSESKQTVSKGDLNQEIISRNSHTLYNISPVTYHQKIVTNTSQSQSSRTETSSGEQYVTEDGAYLLKNSTDIWMEIPLELTQEVIDFQNPHLDPNSYLELMEENKEMIEIEETEEYYILGIEGEGPELRDMVMQLYHISNLANEQQSIEIMNHMDITSIQYDLYINKGTYLLDRAEITIDLITMFEGDSVSIDMNVDTNIIDYNDTEVIQIPTDIINNAEEYRLELNE</sequence>
<dbReference type="Proteomes" id="UP001225034">
    <property type="component" value="Unassembled WGS sequence"/>
</dbReference>
<accession>A0ABT9YFR1</accession>
<evidence type="ECO:0000256" key="1">
    <source>
        <dbReference type="SAM" id="SignalP"/>
    </source>
</evidence>
<keyword evidence="2" id="KW-0449">Lipoprotein</keyword>
<reference evidence="2 3" key="1">
    <citation type="submission" date="2023-07" db="EMBL/GenBank/DDBJ databases">
        <title>Genomic Encyclopedia of Type Strains, Phase IV (KMG-IV): sequencing the most valuable type-strain genomes for metagenomic binning, comparative biology and taxonomic classification.</title>
        <authorList>
            <person name="Goeker M."/>
        </authorList>
    </citation>
    <scope>NUCLEOTIDE SEQUENCE [LARGE SCALE GENOMIC DNA]</scope>
    <source>
        <strain evidence="2 3">DSM 19154</strain>
    </source>
</reference>
<dbReference type="InterPro" id="IPR046720">
    <property type="entry name" value="DUF6612"/>
</dbReference>
<feature type="chain" id="PRO_5046234793" evidence="1">
    <location>
        <begin position="26"/>
        <end position="286"/>
    </location>
</feature>
<evidence type="ECO:0000313" key="3">
    <source>
        <dbReference type="Proteomes" id="UP001225034"/>
    </source>
</evidence>
<dbReference type="RefSeq" id="WP_306980181.1">
    <property type="nucleotide sequence ID" value="NZ_JAUSUA010000001.1"/>
</dbReference>
<protein>
    <submittedName>
        <fullName evidence="2">Outer membrane biogenesis lipoprotein LolB</fullName>
    </submittedName>
</protein>
<feature type="signal peptide" evidence="1">
    <location>
        <begin position="1"/>
        <end position="25"/>
    </location>
</feature>
<name>A0ABT9YFR1_9BACI</name>
<dbReference type="EMBL" id="JAUSUA010000001">
    <property type="protein sequence ID" value="MDQ0206052.1"/>
    <property type="molecule type" value="Genomic_DNA"/>
</dbReference>
<keyword evidence="1" id="KW-0732">Signal</keyword>
<keyword evidence="3" id="KW-1185">Reference proteome</keyword>
<evidence type="ECO:0000313" key="2">
    <source>
        <dbReference type="EMBL" id="MDQ0206052.1"/>
    </source>
</evidence>
<dbReference type="Pfam" id="PF20316">
    <property type="entry name" value="DUF6612"/>
    <property type="match status" value="1"/>
</dbReference>
<organism evidence="2 3">
    <name type="scientific">Alkalicoccobacillus murimartini</name>
    <dbReference type="NCBI Taxonomy" id="171685"/>
    <lineage>
        <taxon>Bacteria</taxon>
        <taxon>Bacillati</taxon>
        <taxon>Bacillota</taxon>
        <taxon>Bacilli</taxon>
        <taxon>Bacillales</taxon>
        <taxon>Bacillaceae</taxon>
        <taxon>Alkalicoccobacillus</taxon>
    </lineage>
</organism>